<comment type="caution">
    <text evidence="2">The sequence shown here is derived from an EMBL/GenBank/DDBJ whole genome shotgun (WGS) entry which is preliminary data.</text>
</comment>
<gene>
    <name evidence="2" type="ORF">LTR09_002421</name>
</gene>
<evidence type="ECO:0000313" key="3">
    <source>
        <dbReference type="Proteomes" id="UP001271007"/>
    </source>
</evidence>
<dbReference type="EMBL" id="JAWDJX010000005">
    <property type="protein sequence ID" value="KAK3056628.1"/>
    <property type="molecule type" value="Genomic_DNA"/>
</dbReference>
<feature type="region of interest" description="Disordered" evidence="1">
    <location>
        <begin position="182"/>
        <end position="204"/>
    </location>
</feature>
<proteinExistence type="predicted"/>
<protein>
    <submittedName>
        <fullName evidence="2">Uncharacterized protein</fullName>
    </submittedName>
</protein>
<feature type="region of interest" description="Disordered" evidence="1">
    <location>
        <begin position="61"/>
        <end position="107"/>
    </location>
</feature>
<evidence type="ECO:0000313" key="2">
    <source>
        <dbReference type="EMBL" id="KAK3056628.1"/>
    </source>
</evidence>
<feature type="compositionally biased region" description="Acidic residues" evidence="1">
    <location>
        <begin position="84"/>
        <end position="106"/>
    </location>
</feature>
<organism evidence="2 3">
    <name type="scientific">Extremus antarcticus</name>
    <dbReference type="NCBI Taxonomy" id="702011"/>
    <lineage>
        <taxon>Eukaryota</taxon>
        <taxon>Fungi</taxon>
        <taxon>Dikarya</taxon>
        <taxon>Ascomycota</taxon>
        <taxon>Pezizomycotina</taxon>
        <taxon>Dothideomycetes</taxon>
        <taxon>Dothideomycetidae</taxon>
        <taxon>Mycosphaerellales</taxon>
        <taxon>Extremaceae</taxon>
        <taxon>Extremus</taxon>
    </lineage>
</organism>
<dbReference type="AlphaFoldDB" id="A0AAJ0GFQ9"/>
<dbReference type="Proteomes" id="UP001271007">
    <property type="component" value="Unassembled WGS sequence"/>
</dbReference>
<name>A0AAJ0GFQ9_9PEZI</name>
<evidence type="ECO:0000256" key="1">
    <source>
        <dbReference type="SAM" id="MobiDB-lite"/>
    </source>
</evidence>
<reference evidence="2" key="1">
    <citation type="submission" date="2023-04" db="EMBL/GenBank/DDBJ databases">
        <title>Black Yeasts Isolated from many extreme environments.</title>
        <authorList>
            <person name="Coleine C."/>
            <person name="Stajich J.E."/>
            <person name="Selbmann L."/>
        </authorList>
    </citation>
    <scope>NUCLEOTIDE SEQUENCE</scope>
    <source>
        <strain evidence="2">CCFEE 5312</strain>
    </source>
</reference>
<keyword evidence="3" id="KW-1185">Reference proteome</keyword>
<accession>A0AAJ0GFQ9</accession>
<sequence>MIRPRIRPTISRRIKYLGIAPAAERKLGREARRGSHDLRRLVGHANFLDVLAVNLDLTADDEEDDNISSPDVKPAGNDARELVDLDDSSDSDTDSDNWSDESDDEAHELARTISGGPIANIAILREDVKQSLAEADVGGDYFSQSRHSEAKVKMDDITSMVTAAQVSVEDKKASEVNVTVISSPTTPESDAGHASCRSRSASPGAAVARRASVMKWADDA</sequence>